<evidence type="ECO:0000259" key="7">
    <source>
        <dbReference type="Pfam" id="PF17390"/>
    </source>
</evidence>
<evidence type="ECO:0000256" key="2">
    <source>
        <dbReference type="ARBA" id="ARBA00012652"/>
    </source>
</evidence>
<evidence type="ECO:0000256" key="3">
    <source>
        <dbReference type="ARBA" id="ARBA00022801"/>
    </source>
</evidence>
<dbReference type="InterPro" id="IPR008928">
    <property type="entry name" value="6-hairpin_glycosidase_sf"/>
</dbReference>
<keyword evidence="9" id="KW-1185">Reference proteome</keyword>
<reference evidence="8" key="1">
    <citation type="submission" date="2022-11" db="EMBL/GenBank/DDBJ databases">
        <title>Marilongibacter aestuarii gen. nov., sp. nov., isolated from tidal flat sediment.</title>
        <authorList>
            <person name="Jiayan W."/>
        </authorList>
    </citation>
    <scope>NUCLEOTIDE SEQUENCE</scope>
    <source>
        <strain evidence="8">Z1-6</strain>
    </source>
</reference>
<dbReference type="InterPro" id="IPR013737">
    <property type="entry name" value="Bac_rhamnosid_N"/>
</dbReference>
<dbReference type="InterPro" id="IPR035398">
    <property type="entry name" value="Bac_rhamnosid_C"/>
</dbReference>
<dbReference type="SUPFAM" id="SSF48208">
    <property type="entry name" value="Six-hairpin glycosidases"/>
    <property type="match status" value="1"/>
</dbReference>
<comment type="caution">
    <text evidence="8">The sequence shown here is derived from an EMBL/GenBank/DDBJ whole genome shotgun (WGS) entry which is preliminary data.</text>
</comment>
<dbReference type="Gene3D" id="1.50.10.10">
    <property type="match status" value="1"/>
</dbReference>
<evidence type="ECO:0000313" key="8">
    <source>
        <dbReference type="EMBL" id="MCY1719437.1"/>
    </source>
</evidence>
<dbReference type="GO" id="GO:0030596">
    <property type="term" value="F:alpha-L-rhamnosidase activity"/>
    <property type="evidence" value="ECO:0007669"/>
    <property type="project" value="UniProtKB-EC"/>
</dbReference>
<dbReference type="PROSITE" id="PS51257">
    <property type="entry name" value="PROKAR_LIPOPROTEIN"/>
    <property type="match status" value="1"/>
</dbReference>
<dbReference type="GO" id="GO:0005975">
    <property type="term" value="P:carbohydrate metabolic process"/>
    <property type="evidence" value="ECO:0007669"/>
    <property type="project" value="InterPro"/>
</dbReference>
<dbReference type="Pfam" id="PF05592">
    <property type="entry name" value="Bac_rhamnosid"/>
    <property type="match status" value="1"/>
</dbReference>
<dbReference type="EC" id="3.2.1.40" evidence="2"/>
<dbReference type="RefSeq" id="WP_343331774.1">
    <property type="nucleotide sequence ID" value="NZ_JAPOHD010000007.1"/>
</dbReference>
<dbReference type="PANTHER" id="PTHR33307:SF6">
    <property type="entry name" value="ALPHA-RHAMNOSIDASE (EUROFUNG)-RELATED"/>
    <property type="match status" value="1"/>
</dbReference>
<dbReference type="Pfam" id="PF08531">
    <property type="entry name" value="Bac_rhamnosid_N"/>
    <property type="match status" value="1"/>
</dbReference>
<dbReference type="SUPFAM" id="SSF49785">
    <property type="entry name" value="Galactose-binding domain-like"/>
    <property type="match status" value="1"/>
</dbReference>
<feature type="domain" description="Alpha-L-rhamnosidase concanavalin-like" evidence="4">
    <location>
        <begin position="373"/>
        <end position="470"/>
    </location>
</feature>
<keyword evidence="3 8" id="KW-0378">Hydrolase</keyword>
<dbReference type="PIRSF" id="PIRSF010631">
    <property type="entry name" value="A-rhamnsds"/>
    <property type="match status" value="1"/>
</dbReference>
<dbReference type="Gene3D" id="2.60.120.260">
    <property type="entry name" value="Galactose-binding domain-like"/>
    <property type="match status" value="2"/>
</dbReference>
<dbReference type="InterPro" id="IPR008902">
    <property type="entry name" value="Rhamnosid_concanavalin"/>
</dbReference>
<feature type="domain" description="Bacterial alpha-L-rhamnosidase N-terminal" evidence="5">
    <location>
        <begin position="190"/>
        <end position="360"/>
    </location>
</feature>
<feature type="domain" description="Alpha-L-rhamnosidase six-hairpin glycosidase" evidence="6">
    <location>
        <begin position="476"/>
        <end position="802"/>
    </location>
</feature>
<dbReference type="Gene3D" id="2.60.40.10">
    <property type="entry name" value="Immunoglobulins"/>
    <property type="match status" value="1"/>
</dbReference>
<evidence type="ECO:0000313" key="9">
    <source>
        <dbReference type="Proteomes" id="UP001145087"/>
    </source>
</evidence>
<evidence type="ECO:0000259" key="6">
    <source>
        <dbReference type="Pfam" id="PF17389"/>
    </source>
</evidence>
<dbReference type="InterPro" id="IPR035396">
    <property type="entry name" value="Bac_rhamnosid6H"/>
</dbReference>
<evidence type="ECO:0000256" key="1">
    <source>
        <dbReference type="ARBA" id="ARBA00001445"/>
    </source>
</evidence>
<organism evidence="8 9">
    <name type="scientific">Draconibacterium aestuarii</name>
    <dbReference type="NCBI Taxonomy" id="2998507"/>
    <lineage>
        <taxon>Bacteria</taxon>
        <taxon>Pseudomonadati</taxon>
        <taxon>Bacteroidota</taxon>
        <taxon>Bacteroidia</taxon>
        <taxon>Marinilabiliales</taxon>
        <taxon>Prolixibacteraceae</taxon>
        <taxon>Draconibacterium</taxon>
    </lineage>
</organism>
<dbReference type="Proteomes" id="UP001145087">
    <property type="component" value="Unassembled WGS sequence"/>
</dbReference>
<dbReference type="PANTHER" id="PTHR33307">
    <property type="entry name" value="ALPHA-RHAMNOSIDASE (EUROFUNG)"/>
    <property type="match status" value="1"/>
</dbReference>
<evidence type="ECO:0000259" key="5">
    <source>
        <dbReference type="Pfam" id="PF08531"/>
    </source>
</evidence>
<dbReference type="Pfam" id="PF17390">
    <property type="entry name" value="Bac_rhamnosid_C"/>
    <property type="match status" value="1"/>
</dbReference>
<sequence>MNRPFLIVFITLAVVACSVKQQSNLTFERLLVEYAEDPITIDEQHPRFSWIINSSERNKQQTAYQILVATEKKKLKAKTADVWNSGKVVSAETIQHELRETFLQSNQKYFWKVIVWDEKENASESPVATFETALFNASDWQAKWIGKTPEFKALPEKGFITHRDEQATMKDTVNHSGQSLLLRKEVNLSKKIESAKAFVTGLGFYEFYINGQKVGDHVLAPAKTPYHENILYNTYDVTTMLRQGENALGMHVGNGWYNPYKPWWQQYRMQWFGHKKAIAQVHVTYTDGSEQVLKTDESWLQSDGPITFSCVYDGEVYDASLDQRGWNSVGFDASKWQPVTVFNSIDSRLVSETMPPMRVIQTIKPDEIKVEKENMRVFDMGQNFSGWVRIKAKGKKGTKIRMRFSEDIYEDGTIDVTSTEQAKASAEFILKGEGVESYEPKFTYFGFKYVEVTAENGSLDLENIEGCVVYSDNKLVGDFKCDNELVNKLHRATVWSQKSNMLGYPMDCPQRDERLGWFGDAQVTAEEAMFNFNMPLFYENWFAGIRDNQDEATGDIPIISPQPYILDEGVEWSSTYITMLWDYYRYYGDKRILAGHYLSMKRYMEFLDNVSTDFIAPRSWIGDWGSLVKDRRAGELDATATAFYYFNATILSKVAAILDKKADQQHFEELAANIREAYNKNYFNAETGNYTNGCQMSNAFPLFLGLVPERSVEKVQENLVYDIEVTNDNHLTTGVIGTKYMPEALAAFGRTDVVWNLINQTTYPSWNSMMEKYTTVCEFWTLKQSKNHVMMGSIDAWFYKYIAGIQLDEDNPAYAAFQIKPYLLDGLSYAEAKTETMRGLVSSKWKNEGGTLTLEVKVPFNTSATVYLPAEEGAKITEAENQINEVEGVKYHGYSEGRHQLLVNSGQYQFKAEK</sequence>
<gene>
    <name evidence="8" type="ORF">OU798_03740</name>
</gene>
<dbReference type="Gene3D" id="2.60.420.10">
    <property type="entry name" value="Maltose phosphorylase, domain 3"/>
    <property type="match status" value="1"/>
</dbReference>
<dbReference type="InterPro" id="IPR013783">
    <property type="entry name" value="Ig-like_fold"/>
</dbReference>
<protein>
    <recommendedName>
        <fullName evidence="2">alpha-L-rhamnosidase</fullName>
        <ecNumber evidence="2">3.2.1.40</ecNumber>
    </recommendedName>
</protein>
<dbReference type="AlphaFoldDB" id="A0A9X3F452"/>
<name>A0A9X3F452_9BACT</name>
<comment type="catalytic activity">
    <reaction evidence="1">
        <text>Hydrolysis of terminal non-reducing alpha-L-rhamnose residues in alpha-L-rhamnosides.</text>
        <dbReference type="EC" id="3.2.1.40"/>
    </reaction>
</comment>
<dbReference type="Pfam" id="PF17389">
    <property type="entry name" value="Bac_rhamnosid6H"/>
    <property type="match status" value="1"/>
</dbReference>
<dbReference type="Pfam" id="PF25788">
    <property type="entry name" value="Ig_Rha78A_N"/>
    <property type="match status" value="1"/>
</dbReference>
<dbReference type="InterPro" id="IPR008979">
    <property type="entry name" value="Galactose-bd-like_sf"/>
</dbReference>
<evidence type="ECO:0000259" key="4">
    <source>
        <dbReference type="Pfam" id="PF05592"/>
    </source>
</evidence>
<dbReference type="InterPro" id="IPR012341">
    <property type="entry name" value="6hp_glycosidase-like_sf"/>
</dbReference>
<feature type="domain" description="Alpha-L-rhamnosidase C-terminal" evidence="7">
    <location>
        <begin position="804"/>
        <end position="880"/>
    </location>
</feature>
<accession>A0A9X3F452</accession>
<dbReference type="EMBL" id="JAPOHD010000007">
    <property type="protein sequence ID" value="MCY1719437.1"/>
    <property type="molecule type" value="Genomic_DNA"/>
</dbReference>
<proteinExistence type="predicted"/>
<dbReference type="InterPro" id="IPR016007">
    <property type="entry name" value="Alpha_rhamnosid"/>
</dbReference>